<keyword evidence="12 13" id="KW-0472">Membrane</keyword>
<comment type="catalytic activity">
    <reaction evidence="1">
        <text>ATP + protein L-histidine = ADP + protein N-phospho-L-histidine.</text>
        <dbReference type="EC" id="2.7.13.3"/>
    </reaction>
</comment>
<keyword evidence="5" id="KW-0808">Transferase</keyword>
<dbReference type="SUPFAM" id="SSF52402">
    <property type="entry name" value="Adenine nucleotide alpha hydrolases-like"/>
    <property type="match status" value="1"/>
</dbReference>
<dbReference type="InterPro" id="IPR038318">
    <property type="entry name" value="KdpD_sf"/>
</dbReference>
<feature type="transmembrane region" description="Helical" evidence="13">
    <location>
        <begin position="431"/>
        <end position="459"/>
    </location>
</feature>
<dbReference type="Pfam" id="PF02518">
    <property type="entry name" value="HATPase_c"/>
    <property type="match status" value="1"/>
</dbReference>
<dbReference type="EC" id="2.7.13.3" evidence="3"/>
<protein>
    <recommendedName>
        <fullName evidence="3">histidine kinase</fullName>
        <ecNumber evidence="3">2.7.13.3</ecNumber>
    </recommendedName>
</protein>
<keyword evidence="7" id="KW-0547">Nucleotide-binding</keyword>
<keyword evidence="11" id="KW-0902">Two-component regulatory system</keyword>
<dbReference type="InterPro" id="IPR003852">
    <property type="entry name" value="Sig_transdc_His_kinase_KdpD_N"/>
</dbReference>
<sequence>MPETPPPDQRSRRAKADALLEQIEREQAGQLKVFLGAAPGVGKTFAMLSAARELKRQGCDVVVGLVETHGRAETQALLEGLELLPRRAAASGGRAHDEFDIDAALARRPQLLLVDELAHRNVPGSRHERRYQDIEELLAAGIDVYTTVNIQHLESLNDVVQQITGVRVRETVPDAFLDRAVDVVLIDLPPRELIARLRQGKVYLPELAASALERFFTASNLTALRELAVQAVADRVDADLREYQAAQGSGPVPVRRRVLVAVDGSENSEYLVRVTRRIAERRHAPWTVLHIDTGRAVQDADHRARLDAALRLARRLGATTETLQGVDVVDELLGYAGRNSVATLVIGRTRERPLARLFNRTLTQQLLMRGAHFELTIVATPLARARSRRALQQNARAPLRDYGFALAVSLVALALAHLADRVLSVSNLSQLFTVAVLIVAVRSRMSVAVFSAVICFLGYNFFFAPPRYTLAIANGSDALTVALFLATALICSRLATRLSLQVQMLREANAHAGILGRLGRELAAAADAGQVTAIGSRTLAQAFDAEVAILTPDPGAGLLATAAAVPAALQLSATDRAAADWSLTHDQPAGRYTDTLNAASCWLLPLSDDGVRLGVLALRFDPEQSVLSSQRRDLIQAIAHDIAQALARTRLADELENARLQGETERLRAALLSSVSHDLRSPLAAMLGSAESLQRYGAQLGADERAELLGGIVSEGQRLDRYIQNLLDMTRLGHGTLKLARDWVSLDEIIGSCLLRLRKVYPETPFERSGPAEELPLLYVHPALIEQALFNIMENAAKFSPPGAAVRIRYAQLGQEIRIDVTDSGPGIPADERGRIFDMFYSVERGDRGKQGTGLGLSICQGMIGAHGGSVEALPGANGTGTTIRVSLPLGGVPGMVEDEG</sequence>
<dbReference type="Pfam" id="PF00512">
    <property type="entry name" value="HisKA"/>
    <property type="match status" value="1"/>
</dbReference>
<dbReference type="SUPFAM" id="SSF52540">
    <property type="entry name" value="P-loop containing nucleoside triphosphate hydrolases"/>
    <property type="match status" value="1"/>
</dbReference>
<gene>
    <name evidence="15" type="ORF">NM961_04080</name>
</gene>
<keyword evidence="10 13" id="KW-1133">Transmembrane helix</keyword>
<dbReference type="PROSITE" id="PS50109">
    <property type="entry name" value="HIS_KIN"/>
    <property type="match status" value="1"/>
</dbReference>
<dbReference type="CDD" id="cd00075">
    <property type="entry name" value="HATPase"/>
    <property type="match status" value="1"/>
</dbReference>
<dbReference type="SUPFAM" id="SSF55874">
    <property type="entry name" value="ATPase domain of HSP90 chaperone/DNA topoisomerase II/histidine kinase"/>
    <property type="match status" value="1"/>
</dbReference>
<evidence type="ECO:0000256" key="13">
    <source>
        <dbReference type="SAM" id="Phobius"/>
    </source>
</evidence>
<keyword evidence="16" id="KW-1185">Reference proteome</keyword>
<evidence type="ECO:0000256" key="4">
    <source>
        <dbReference type="ARBA" id="ARBA00022553"/>
    </source>
</evidence>
<keyword evidence="8 15" id="KW-0418">Kinase</keyword>
<dbReference type="SUPFAM" id="SSF55781">
    <property type="entry name" value="GAF domain-like"/>
    <property type="match status" value="1"/>
</dbReference>
<dbReference type="InterPro" id="IPR029016">
    <property type="entry name" value="GAF-like_dom_sf"/>
</dbReference>
<evidence type="ECO:0000256" key="3">
    <source>
        <dbReference type="ARBA" id="ARBA00012438"/>
    </source>
</evidence>
<dbReference type="GO" id="GO:0016301">
    <property type="term" value="F:kinase activity"/>
    <property type="evidence" value="ECO:0007669"/>
    <property type="project" value="UniProtKB-KW"/>
</dbReference>
<dbReference type="InterPro" id="IPR014729">
    <property type="entry name" value="Rossmann-like_a/b/a_fold"/>
</dbReference>
<dbReference type="InterPro" id="IPR003661">
    <property type="entry name" value="HisK_dim/P_dom"/>
</dbReference>
<dbReference type="Gene3D" id="3.40.50.300">
    <property type="entry name" value="P-loop containing nucleotide triphosphate hydrolases"/>
    <property type="match status" value="1"/>
</dbReference>
<dbReference type="EMBL" id="JANFQO010000003">
    <property type="protein sequence ID" value="MCQ4163882.1"/>
    <property type="molecule type" value="Genomic_DNA"/>
</dbReference>
<evidence type="ECO:0000256" key="6">
    <source>
        <dbReference type="ARBA" id="ARBA00022692"/>
    </source>
</evidence>
<comment type="caution">
    <text evidence="15">The sequence shown here is derived from an EMBL/GenBank/DDBJ whole genome shotgun (WGS) entry which is preliminary data.</text>
</comment>
<organism evidence="15 16">
    <name type="scientific">Tahibacter harae</name>
    <dbReference type="NCBI Taxonomy" id="2963937"/>
    <lineage>
        <taxon>Bacteria</taxon>
        <taxon>Pseudomonadati</taxon>
        <taxon>Pseudomonadota</taxon>
        <taxon>Gammaproteobacteria</taxon>
        <taxon>Lysobacterales</taxon>
        <taxon>Rhodanobacteraceae</taxon>
        <taxon>Tahibacter</taxon>
    </lineage>
</organism>
<dbReference type="InterPro" id="IPR052023">
    <property type="entry name" value="Histidine_kinase_KdpD"/>
</dbReference>
<dbReference type="Pfam" id="PF00582">
    <property type="entry name" value="Usp"/>
    <property type="match status" value="1"/>
</dbReference>
<dbReference type="Gene3D" id="1.10.287.130">
    <property type="match status" value="1"/>
</dbReference>
<dbReference type="Gene3D" id="3.40.50.620">
    <property type="entry name" value="HUPs"/>
    <property type="match status" value="1"/>
</dbReference>
<evidence type="ECO:0000256" key="12">
    <source>
        <dbReference type="ARBA" id="ARBA00023136"/>
    </source>
</evidence>
<dbReference type="InterPro" id="IPR036097">
    <property type="entry name" value="HisK_dim/P_sf"/>
</dbReference>
<dbReference type="InterPro" id="IPR003594">
    <property type="entry name" value="HATPase_dom"/>
</dbReference>
<evidence type="ECO:0000256" key="10">
    <source>
        <dbReference type="ARBA" id="ARBA00022989"/>
    </source>
</evidence>
<dbReference type="PANTHER" id="PTHR45569">
    <property type="entry name" value="SENSOR PROTEIN KDPD"/>
    <property type="match status" value="1"/>
</dbReference>
<evidence type="ECO:0000259" key="14">
    <source>
        <dbReference type="PROSITE" id="PS50109"/>
    </source>
</evidence>
<name>A0ABT1QN82_9GAMM</name>
<dbReference type="InterPro" id="IPR027417">
    <property type="entry name" value="P-loop_NTPase"/>
</dbReference>
<keyword evidence="6 13" id="KW-0812">Transmembrane</keyword>
<dbReference type="SUPFAM" id="SSF47384">
    <property type="entry name" value="Homodimeric domain of signal transducing histidine kinase"/>
    <property type="match status" value="1"/>
</dbReference>
<evidence type="ECO:0000256" key="9">
    <source>
        <dbReference type="ARBA" id="ARBA00022840"/>
    </source>
</evidence>
<accession>A0ABT1QN82</accession>
<dbReference type="SMART" id="SM00388">
    <property type="entry name" value="HisKA"/>
    <property type="match status" value="1"/>
</dbReference>
<dbReference type="PRINTS" id="PR00344">
    <property type="entry name" value="BCTRLSENSOR"/>
</dbReference>
<comment type="subcellular location">
    <subcellularLocation>
        <location evidence="2">Membrane</location>
        <topology evidence="2">Multi-pass membrane protein</topology>
    </subcellularLocation>
</comment>
<dbReference type="Gene3D" id="1.20.120.620">
    <property type="entry name" value="Backbone structure of the membrane domain of e. Coli histidine kinase receptor kdpd"/>
    <property type="match status" value="1"/>
</dbReference>
<evidence type="ECO:0000256" key="8">
    <source>
        <dbReference type="ARBA" id="ARBA00022777"/>
    </source>
</evidence>
<evidence type="ECO:0000313" key="16">
    <source>
        <dbReference type="Proteomes" id="UP001165498"/>
    </source>
</evidence>
<evidence type="ECO:0000256" key="1">
    <source>
        <dbReference type="ARBA" id="ARBA00000085"/>
    </source>
</evidence>
<dbReference type="InterPro" id="IPR036890">
    <property type="entry name" value="HATPase_C_sf"/>
</dbReference>
<dbReference type="InterPro" id="IPR025201">
    <property type="entry name" value="KdpD_TM"/>
</dbReference>
<feature type="domain" description="Histidine kinase" evidence="14">
    <location>
        <begin position="674"/>
        <end position="892"/>
    </location>
</feature>
<dbReference type="Gene3D" id="3.30.450.40">
    <property type="match status" value="1"/>
</dbReference>
<dbReference type="PANTHER" id="PTHR45569:SF1">
    <property type="entry name" value="SENSOR PROTEIN KDPD"/>
    <property type="match status" value="1"/>
</dbReference>
<dbReference type="CDD" id="cd00082">
    <property type="entry name" value="HisKA"/>
    <property type="match status" value="1"/>
</dbReference>
<dbReference type="InterPro" id="IPR004358">
    <property type="entry name" value="Sig_transdc_His_kin-like_C"/>
</dbReference>
<evidence type="ECO:0000256" key="11">
    <source>
        <dbReference type="ARBA" id="ARBA00023012"/>
    </source>
</evidence>
<dbReference type="InterPro" id="IPR005467">
    <property type="entry name" value="His_kinase_dom"/>
</dbReference>
<dbReference type="InterPro" id="IPR006016">
    <property type="entry name" value="UspA"/>
</dbReference>
<proteinExistence type="predicted"/>
<keyword evidence="9" id="KW-0067">ATP-binding</keyword>
<dbReference type="Pfam" id="PF02702">
    <property type="entry name" value="KdpD"/>
    <property type="match status" value="1"/>
</dbReference>
<dbReference type="Gene3D" id="3.30.565.10">
    <property type="entry name" value="Histidine kinase-like ATPase, C-terminal domain"/>
    <property type="match status" value="1"/>
</dbReference>
<evidence type="ECO:0000256" key="7">
    <source>
        <dbReference type="ARBA" id="ARBA00022741"/>
    </source>
</evidence>
<evidence type="ECO:0000256" key="2">
    <source>
        <dbReference type="ARBA" id="ARBA00004141"/>
    </source>
</evidence>
<dbReference type="Pfam" id="PF13493">
    <property type="entry name" value="DUF4118"/>
    <property type="match status" value="1"/>
</dbReference>
<feature type="transmembrane region" description="Helical" evidence="13">
    <location>
        <begin position="479"/>
        <end position="496"/>
    </location>
</feature>
<keyword evidence="4" id="KW-0597">Phosphoprotein</keyword>
<reference evidence="15" key="1">
    <citation type="submission" date="2022-07" db="EMBL/GenBank/DDBJ databases">
        <title>Tahibacter sp., a new gammaproteobacterium isolated from the silt sample collected at pig farm.</title>
        <authorList>
            <person name="Chen H."/>
        </authorList>
    </citation>
    <scope>NUCLEOTIDE SEQUENCE</scope>
    <source>
        <strain evidence="15">P2K</strain>
    </source>
</reference>
<dbReference type="Proteomes" id="UP001165498">
    <property type="component" value="Unassembled WGS sequence"/>
</dbReference>
<dbReference type="RefSeq" id="WP_255911548.1">
    <property type="nucleotide sequence ID" value="NZ_JANFQO010000003.1"/>
</dbReference>
<evidence type="ECO:0000313" key="15">
    <source>
        <dbReference type="EMBL" id="MCQ4163882.1"/>
    </source>
</evidence>
<evidence type="ECO:0000256" key="5">
    <source>
        <dbReference type="ARBA" id="ARBA00022679"/>
    </source>
</evidence>
<dbReference type="SMART" id="SM00387">
    <property type="entry name" value="HATPase_c"/>
    <property type="match status" value="1"/>
</dbReference>